<accession>A0ABR3XH67</accession>
<name>A0ABR3XH67_9PEZI</name>
<dbReference type="Proteomes" id="UP001586593">
    <property type="component" value="Unassembled WGS sequence"/>
</dbReference>
<feature type="compositionally biased region" description="Basic and acidic residues" evidence="1">
    <location>
        <begin position="29"/>
        <end position="44"/>
    </location>
</feature>
<protein>
    <recommendedName>
        <fullName evidence="4">Amino acid transporter transmembrane domain-containing protein</fullName>
    </recommendedName>
</protein>
<evidence type="ECO:0000313" key="3">
    <source>
        <dbReference type="Proteomes" id="UP001586593"/>
    </source>
</evidence>
<dbReference type="EMBL" id="JAZHXJ010000097">
    <property type="protein sequence ID" value="KAL1874954.1"/>
    <property type="molecule type" value="Genomic_DNA"/>
</dbReference>
<organism evidence="2 3">
    <name type="scientific">Phialemonium thermophilum</name>
    <dbReference type="NCBI Taxonomy" id="223376"/>
    <lineage>
        <taxon>Eukaryota</taxon>
        <taxon>Fungi</taxon>
        <taxon>Dikarya</taxon>
        <taxon>Ascomycota</taxon>
        <taxon>Pezizomycotina</taxon>
        <taxon>Sordariomycetes</taxon>
        <taxon>Sordariomycetidae</taxon>
        <taxon>Cephalothecales</taxon>
        <taxon>Cephalothecaceae</taxon>
        <taxon>Phialemonium</taxon>
    </lineage>
</organism>
<evidence type="ECO:0000256" key="1">
    <source>
        <dbReference type="SAM" id="MobiDB-lite"/>
    </source>
</evidence>
<feature type="region of interest" description="Disordered" evidence="1">
    <location>
        <begin position="1"/>
        <end position="44"/>
    </location>
</feature>
<comment type="caution">
    <text evidence="2">The sequence shown here is derived from an EMBL/GenBank/DDBJ whole genome shotgun (WGS) entry which is preliminary data.</text>
</comment>
<keyword evidence="3" id="KW-1185">Reference proteome</keyword>
<reference evidence="2 3" key="1">
    <citation type="journal article" date="2024" name="Commun. Biol.">
        <title>Comparative genomic analysis of thermophilic fungi reveals convergent evolutionary adaptations and gene losses.</title>
        <authorList>
            <person name="Steindorff A.S."/>
            <person name="Aguilar-Pontes M.V."/>
            <person name="Robinson A.J."/>
            <person name="Andreopoulos B."/>
            <person name="LaButti K."/>
            <person name="Kuo A."/>
            <person name="Mondo S."/>
            <person name="Riley R."/>
            <person name="Otillar R."/>
            <person name="Haridas S."/>
            <person name="Lipzen A."/>
            <person name="Grimwood J."/>
            <person name="Schmutz J."/>
            <person name="Clum A."/>
            <person name="Reid I.D."/>
            <person name="Moisan M.C."/>
            <person name="Butler G."/>
            <person name="Nguyen T.T.M."/>
            <person name="Dewar K."/>
            <person name="Conant G."/>
            <person name="Drula E."/>
            <person name="Henrissat B."/>
            <person name="Hansel C."/>
            <person name="Singer S."/>
            <person name="Hutchinson M.I."/>
            <person name="de Vries R.P."/>
            <person name="Natvig D.O."/>
            <person name="Powell A.J."/>
            <person name="Tsang A."/>
            <person name="Grigoriev I.V."/>
        </authorList>
    </citation>
    <scope>NUCLEOTIDE SEQUENCE [LARGE SCALE GENOMIC DNA]</scope>
    <source>
        <strain evidence="2 3">ATCC 24622</strain>
    </source>
</reference>
<proteinExistence type="predicted"/>
<evidence type="ECO:0008006" key="4">
    <source>
        <dbReference type="Google" id="ProtNLM"/>
    </source>
</evidence>
<gene>
    <name evidence="2" type="ORF">VTK73DRAFT_10323</name>
</gene>
<evidence type="ECO:0000313" key="2">
    <source>
        <dbReference type="EMBL" id="KAL1874954.1"/>
    </source>
</evidence>
<sequence>MAREATKSLHVRGVTTKRLDASIPPKQPPKSEPRDTTRQQRKDSFSRVQLSHLGLAVVPIGVGAESSLSVFGVVTLGGVSRGLNWVGMDHPS</sequence>